<evidence type="ECO:0000256" key="2">
    <source>
        <dbReference type="ARBA" id="ARBA00023015"/>
    </source>
</evidence>
<comment type="similarity">
    <text evidence="1">Belongs to the LysR transcriptional regulatory family.</text>
</comment>
<dbReference type="Gene3D" id="3.40.190.290">
    <property type="match status" value="1"/>
</dbReference>
<dbReference type="STRING" id="1333998.M2A_2015"/>
<dbReference type="SUPFAM" id="SSF46785">
    <property type="entry name" value="Winged helix' DNA-binding domain"/>
    <property type="match status" value="1"/>
</dbReference>
<accession>A0A081BBU8</accession>
<evidence type="ECO:0000313" key="7">
    <source>
        <dbReference type="Proteomes" id="UP000028702"/>
    </source>
</evidence>
<comment type="caution">
    <text evidence="6">The sequence shown here is derived from an EMBL/GenBank/DDBJ whole genome shotgun (WGS) entry which is preliminary data.</text>
</comment>
<keyword evidence="2" id="KW-0805">Transcription regulation</keyword>
<dbReference type="InterPro" id="IPR000847">
    <property type="entry name" value="LysR_HTH_N"/>
</dbReference>
<dbReference type="PANTHER" id="PTHR30419:SF30">
    <property type="entry name" value="LYSR FAMILY TRANSCRIPTIONAL REGULATOR"/>
    <property type="match status" value="1"/>
</dbReference>
<sequence>MDLRQIRHFEALYRLGSFRLAAEEQGLTHSALTRSIQKLEESLGVRLFDRTTRAVHPTAGAERLLPRARALLQDARELTREAGLLKGGEAGRVSLGAAPLPTEALVPPALERLVKAGDWHAEISVVTDHQDALMRRLMDRELDMVLLGGVSFQPIAHQDALTIQFLSSEPAVILARPDHPLVLADAPSEDYLDHLWAAPRLFADDYARFPDFFRQAMEERGIPQLRLENLSACIRLALDAHVLTGAPLSVARRIGETERVHMAAFPFPVTCSYAVLRVKERSLSPAAERLREAIVAAARALAAD</sequence>
<dbReference type="GO" id="GO:0003677">
    <property type="term" value="F:DNA binding"/>
    <property type="evidence" value="ECO:0007669"/>
    <property type="project" value="UniProtKB-KW"/>
</dbReference>
<dbReference type="eggNOG" id="COG0583">
    <property type="taxonomic scope" value="Bacteria"/>
</dbReference>
<dbReference type="InterPro" id="IPR036390">
    <property type="entry name" value="WH_DNA-bd_sf"/>
</dbReference>
<keyword evidence="4" id="KW-0804">Transcription</keyword>
<dbReference type="Pfam" id="PF03466">
    <property type="entry name" value="LysR_substrate"/>
    <property type="match status" value="1"/>
</dbReference>
<evidence type="ECO:0000256" key="1">
    <source>
        <dbReference type="ARBA" id="ARBA00009437"/>
    </source>
</evidence>
<dbReference type="PRINTS" id="PR00039">
    <property type="entry name" value="HTHLYSR"/>
</dbReference>
<dbReference type="AlphaFoldDB" id="A0A081BBU8"/>
<evidence type="ECO:0000256" key="3">
    <source>
        <dbReference type="ARBA" id="ARBA00023125"/>
    </source>
</evidence>
<keyword evidence="7" id="KW-1185">Reference proteome</keyword>
<keyword evidence="3" id="KW-0238">DNA-binding</keyword>
<name>A0A081BBU8_9HYPH</name>
<dbReference type="RefSeq" id="WP_045446714.1">
    <property type="nucleotide sequence ID" value="NZ_BBIO01000010.1"/>
</dbReference>
<dbReference type="Pfam" id="PF00126">
    <property type="entry name" value="HTH_1"/>
    <property type="match status" value="1"/>
</dbReference>
<proteinExistence type="inferred from homology"/>
<dbReference type="FunFam" id="1.10.10.10:FF:000001">
    <property type="entry name" value="LysR family transcriptional regulator"/>
    <property type="match status" value="1"/>
</dbReference>
<feature type="domain" description="HTH lysR-type" evidence="5">
    <location>
        <begin position="1"/>
        <end position="58"/>
    </location>
</feature>
<protein>
    <submittedName>
        <fullName evidence="6">LysR family transcriptional regulator</fullName>
    </submittedName>
</protein>
<dbReference type="SUPFAM" id="SSF53850">
    <property type="entry name" value="Periplasmic binding protein-like II"/>
    <property type="match status" value="1"/>
</dbReference>
<dbReference type="InterPro" id="IPR050950">
    <property type="entry name" value="HTH-type_LysR_regulators"/>
</dbReference>
<dbReference type="Gene3D" id="1.10.10.10">
    <property type="entry name" value="Winged helix-like DNA-binding domain superfamily/Winged helix DNA-binding domain"/>
    <property type="match status" value="1"/>
</dbReference>
<dbReference type="InterPro" id="IPR005119">
    <property type="entry name" value="LysR_subst-bd"/>
</dbReference>
<dbReference type="GO" id="GO:0005829">
    <property type="term" value="C:cytosol"/>
    <property type="evidence" value="ECO:0007669"/>
    <property type="project" value="TreeGrafter"/>
</dbReference>
<evidence type="ECO:0000313" key="6">
    <source>
        <dbReference type="EMBL" id="GAK45516.1"/>
    </source>
</evidence>
<dbReference type="Proteomes" id="UP000028702">
    <property type="component" value="Unassembled WGS sequence"/>
</dbReference>
<evidence type="ECO:0000259" key="5">
    <source>
        <dbReference type="PROSITE" id="PS50931"/>
    </source>
</evidence>
<reference evidence="6 7" key="1">
    <citation type="submission" date="2014-07" db="EMBL/GenBank/DDBJ databases">
        <title>Tepidicaulis marinum gen. nov., sp. nov., a novel marine bacterium denitrifying nitrate to nitrous oxide strictly under microaerobic conditions.</title>
        <authorList>
            <person name="Takeuchi M."/>
            <person name="Yamagishi T."/>
            <person name="Kamagata Y."/>
            <person name="Oshima K."/>
            <person name="Hattori M."/>
            <person name="Katayama T."/>
            <person name="Hanada S."/>
            <person name="Tamaki H."/>
            <person name="Marumo K."/>
            <person name="Maeda H."/>
            <person name="Nedachi M."/>
            <person name="Iwasaki W."/>
            <person name="Suwa Y."/>
            <person name="Sakata S."/>
        </authorList>
    </citation>
    <scope>NUCLEOTIDE SEQUENCE [LARGE SCALE GENOMIC DNA]</scope>
    <source>
        <strain evidence="6 7">MA2</strain>
    </source>
</reference>
<organism evidence="6 7">
    <name type="scientific">Tepidicaulis marinus</name>
    <dbReference type="NCBI Taxonomy" id="1333998"/>
    <lineage>
        <taxon>Bacteria</taxon>
        <taxon>Pseudomonadati</taxon>
        <taxon>Pseudomonadota</taxon>
        <taxon>Alphaproteobacteria</taxon>
        <taxon>Hyphomicrobiales</taxon>
        <taxon>Parvibaculaceae</taxon>
        <taxon>Tepidicaulis</taxon>
    </lineage>
</organism>
<gene>
    <name evidence="6" type="ORF">M2A_2015</name>
</gene>
<dbReference type="EMBL" id="BBIO01000010">
    <property type="protein sequence ID" value="GAK45516.1"/>
    <property type="molecule type" value="Genomic_DNA"/>
</dbReference>
<dbReference type="InterPro" id="IPR036388">
    <property type="entry name" value="WH-like_DNA-bd_sf"/>
</dbReference>
<dbReference type="PROSITE" id="PS50931">
    <property type="entry name" value="HTH_LYSR"/>
    <property type="match status" value="1"/>
</dbReference>
<evidence type="ECO:0000256" key="4">
    <source>
        <dbReference type="ARBA" id="ARBA00023163"/>
    </source>
</evidence>
<dbReference type="PANTHER" id="PTHR30419">
    <property type="entry name" value="HTH-TYPE TRANSCRIPTIONAL REGULATOR YBHD"/>
    <property type="match status" value="1"/>
</dbReference>
<dbReference type="GO" id="GO:0003700">
    <property type="term" value="F:DNA-binding transcription factor activity"/>
    <property type="evidence" value="ECO:0007669"/>
    <property type="project" value="InterPro"/>
</dbReference>